<reference evidence="10 11" key="1">
    <citation type="journal article" date="2024" name="Plant Biotechnol. J.">
        <title>Dendrobium thyrsiflorum genome and its molecular insights into genes involved in important horticultural traits.</title>
        <authorList>
            <person name="Chen B."/>
            <person name="Wang J.Y."/>
            <person name="Zheng P.J."/>
            <person name="Li K.L."/>
            <person name="Liang Y.M."/>
            <person name="Chen X.F."/>
            <person name="Zhang C."/>
            <person name="Zhao X."/>
            <person name="He X."/>
            <person name="Zhang G.Q."/>
            <person name="Liu Z.J."/>
            <person name="Xu Q."/>
        </authorList>
    </citation>
    <scope>NUCLEOTIDE SEQUENCE [LARGE SCALE GENOMIC DNA]</scope>
    <source>
        <strain evidence="10">GZMU011</strain>
    </source>
</reference>
<gene>
    <name evidence="10" type="ORF">M5K25_011869</name>
</gene>
<dbReference type="PANTHER" id="PTHR47955:SF19">
    <property type="entry name" value="CYTOCHROME P450 71A9-LIKE ISOFORM X1"/>
    <property type="match status" value="1"/>
</dbReference>
<keyword evidence="6 8" id="KW-0408">Iron</keyword>
<keyword evidence="5 9" id="KW-0560">Oxidoreductase</keyword>
<evidence type="ECO:0000256" key="2">
    <source>
        <dbReference type="ARBA" id="ARBA00010617"/>
    </source>
</evidence>
<feature type="binding site" description="axial binding residue" evidence="8">
    <location>
        <position position="430"/>
    </location>
    <ligand>
        <name>heme</name>
        <dbReference type="ChEBI" id="CHEBI:30413"/>
    </ligand>
    <ligandPart>
        <name>Fe</name>
        <dbReference type="ChEBI" id="CHEBI:18248"/>
    </ligandPart>
</feature>
<dbReference type="GO" id="GO:0004497">
    <property type="term" value="F:monooxygenase activity"/>
    <property type="evidence" value="ECO:0007669"/>
    <property type="project" value="UniProtKB-KW"/>
</dbReference>
<evidence type="ECO:0000256" key="5">
    <source>
        <dbReference type="ARBA" id="ARBA00023002"/>
    </source>
</evidence>
<evidence type="ECO:0000256" key="4">
    <source>
        <dbReference type="ARBA" id="ARBA00022723"/>
    </source>
</evidence>
<evidence type="ECO:0008006" key="12">
    <source>
        <dbReference type="Google" id="ProtNLM"/>
    </source>
</evidence>
<keyword evidence="4 8" id="KW-0479">Metal-binding</keyword>
<dbReference type="PRINTS" id="PR00385">
    <property type="entry name" value="P450"/>
</dbReference>
<dbReference type="Gene3D" id="1.10.630.10">
    <property type="entry name" value="Cytochrome P450"/>
    <property type="match status" value="2"/>
</dbReference>
<keyword evidence="7 9" id="KW-0503">Monooxygenase</keyword>
<dbReference type="Proteomes" id="UP001552299">
    <property type="component" value="Unassembled WGS sequence"/>
</dbReference>
<dbReference type="AlphaFoldDB" id="A0ABD0VAQ4"/>
<evidence type="ECO:0000256" key="3">
    <source>
        <dbReference type="ARBA" id="ARBA00022617"/>
    </source>
</evidence>
<dbReference type="InterPro" id="IPR036396">
    <property type="entry name" value="Cyt_P450_sf"/>
</dbReference>
<evidence type="ECO:0000256" key="8">
    <source>
        <dbReference type="PIRSR" id="PIRSR602401-1"/>
    </source>
</evidence>
<dbReference type="InterPro" id="IPR017972">
    <property type="entry name" value="Cyt_P450_CS"/>
</dbReference>
<dbReference type="InterPro" id="IPR002401">
    <property type="entry name" value="Cyt_P450_E_grp-I"/>
</dbReference>
<dbReference type="EMBL" id="JANQDX010000009">
    <property type="protein sequence ID" value="KAL0919751.1"/>
    <property type="molecule type" value="Genomic_DNA"/>
</dbReference>
<name>A0ABD0VAQ4_DENTH</name>
<keyword evidence="11" id="KW-1185">Reference proteome</keyword>
<keyword evidence="3 8" id="KW-0349">Heme</keyword>
<dbReference type="SUPFAM" id="SSF48264">
    <property type="entry name" value="Cytochrome P450"/>
    <property type="match status" value="2"/>
</dbReference>
<evidence type="ECO:0000313" key="11">
    <source>
        <dbReference type="Proteomes" id="UP001552299"/>
    </source>
</evidence>
<dbReference type="GO" id="GO:0046872">
    <property type="term" value="F:metal ion binding"/>
    <property type="evidence" value="ECO:0007669"/>
    <property type="project" value="UniProtKB-KW"/>
</dbReference>
<organism evidence="10 11">
    <name type="scientific">Dendrobium thyrsiflorum</name>
    <name type="common">Pinecone-like raceme dendrobium</name>
    <name type="synonym">Orchid</name>
    <dbReference type="NCBI Taxonomy" id="117978"/>
    <lineage>
        <taxon>Eukaryota</taxon>
        <taxon>Viridiplantae</taxon>
        <taxon>Streptophyta</taxon>
        <taxon>Embryophyta</taxon>
        <taxon>Tracheophyta</taxon>
        <taxon>Spermatophyta</taxon>
        <taxon>Magnoliopsida</taxon>
        <taxon>Liliopsida</taxon>
        <taxon>Asparagales</taxon>
        <taxon>Orchidaceae</taxon>
        <taxon>Epidendroideae</taxon>
        <taxon>Malaxideae</taxon>
        <taxon>Dendrobiinae</taxon>
        <taxon>Dendrobium</taxon>
    </lineage>
</organism>
<dbReference type="FunFam" id="1.10.630.10:FF:000011">
    <property type="entry name" value="Cytochrome P450 83B1"/>
    <property type="match status" value="1"/>
</dbReference>
<evidence type="ECO:0000256" key="7">
    <source>
        <dbReference type="ARBA" id="ARBA00023033"/>
    </source>
</evidence>
<comment type="cofactor">
    <cofactor evidence="1 8">
        <name>heme</name>
        <dbReference type="ChEBI" id="CHEBI:30413"/>
    </cofactor>
</comment>
<evidence type="ECO:0000256" key="6">
    <source>
        <dbReference type="ARBA" id="ARBA00023004"/>
    </source>
</evidence>
<dbReference type="PROSITE" id="PS00086">
    <property type="entry name" value="CYTOCHROME_P450"/>
    <property type="match status" value="1"/>
</dbReference>
<evidence type="ECO:0000256" key="1">
    <source>
        <dbReference type="ARBA" id="ARBA00001971"/>
    </source>
</evidence>
<accession>A0ABD0VAQ4</accession>
<dbReference type="Pfam" id="PF00067">
    <property type="entry name" value="p450"/>
    <property type="match status" value="2"/>
</dbReference>
<comment type="caution">
    <text evidence="10">The sequence shown here is derived from an EMBL/GenBank/DDBJ whole genome shotgun (WGS) entry which is preliminary data.</text>
</comment>
<evidence type="ECO:0000256" key="9">
    <source>
        <dbReference type="RuleBase" id="RU000461"/>
    </source>
</evidence>
<proteinExistence type="inferred from homology"/>
<comment type="similarity">
    <text evidence="2 9">Belongs to the cytochrome P450 family.</text>
</comment>
<protein>
    <recommendedName>
        <fullName evidence="12">Cytochrome P450</fullName>
    </recommendedName>
</protein>
<dbReference type="InterPro" id="IPR001128">
    <property type="entry name" value="Cyt_P450"/>
</dbReference>
<dbReference type="PANTHER" id="PTHR47955">
    <property type="entry name" value="CYTOCHROME P450 FAMILY 71 PROTEIN"/>
    <property type="match status" value="1"/>
</dbReference>
<dbReference type="CDD" id="cd11072">
    <property type="entry name" value="CYP71-like"/>
    <property type="match status" value="1"/>
</dbReference>
<evidence type="ECO:0000313" key="10">
    <source>
        <dbReference type="EMBL" id="KAL0919751.1"/>
    </source>
</evidence>
<sequence length="673" mass="77123">MYDPIFFQDIPSPWRLPIIGNLHLLNLNKPHRSLISLSNKHGPLILLHLGSIPTLVVSSRDIAEEIFTKHDLTFSGRPFLTTAKKLLYNCSSISFAPQGDHWRQARKIATLELLSSRRVRSFEVLRREEVEKLVATIKDLSIANLSELMLSFANNVVCRAALGDELGDGGYGGNGGVRLHQLLSETQSLLGGFCVGDFFPGMEWIDRLRGFHGRIEKNFEEMNTFFDGVINEHLKMREKEEESGNSISGEEEKDLVHVLLRLHKAAVLHGGFLSNIDHVKAILVEAFIAGTDTSSATITWTMTELIRNPRVRKKLQEELQQATKKNSHRLIQESELEKLEYLKQVIKESLRLKPPAPLLLPHETIQACEIQGYIIPAYTRVIFNAAAISTDPNVWEKPLEFWPERFEGRDVDFKGHDFELLPFGSGRRKCPGINFAMVIVELALANLLHCFDWSIPNGMKAEDINMEEAIGITTHKKEALCLIAKPNFSLMLTFVFWLSFQLIELRMAIILEIICDTSSETITWTMTRLIRNSRVINKLQEELKQVTEGNTQSLIKKESMRLKPIAPLLLPRETIQPCKLKISTRRRPLDSQHIRKRRFVWSPNRSDEEEEKPSELRYVDSIKLCRILILDVTSTLSPYANFIFIECHNNRYVRFQRIEKIIISILAEQNIYS</sequence>
<dbReference type="PRINTS" id="PR00463">
    <property type="entry name" value="EP450I"/>
</dbReference>